<gene>
    <name evidence="2" type="ORF">NXS09_09395</name>
</gene>
<reference evidence="2" key="2">
    <citation type="journal article" date="2023" name="Curr. Microbiol.">
        <title>Neisseria montereyensis sp. nov., Isolated from Oropharynx of California Sea Lion (Zalophus californianus): Genomic, Phylogenetic, and Phenotypic Study.</title>
        <authorList>
            <person name="Volokhov D.V."/>
            <person name="Zagorodnyaya T.A."/>
            <person name="Furtak V.A."/>
            <person name="Nattanmai G."/>
            <person name="Randall L."/>
            <person name="Jose S."/>
            <person name="Gao Y."/>
            <person name="Gulland F.M."/>
            <person name="Eisenberg T."/>
            <person name="Delmonte P."/>
            <person name="Blom J."/>
            <person name="Mitchell K.K."/>
        </authorList>
    </citation>
    <scope>NUCLEOTIDE SEQUENCE</scope>
    <source>
        <strain evidence="2">CSL10203-ORH2</strain>
    </source>
</reference>
<accession>A0ABT2FE60</accession>
<comment type="caution">
    <text evidence="2">The sequence shown here is derived from an EMBL/GenBank/DDBJ whole genome shotgun (WGS) entry which is preliminary data.</text>
</comment>
<name>A0ABT2FE60_9NEIS</name>
<dbReference type="EMBL" id="JANUXW010000010">
    <property type="protein sequence ID" value="MCS4534504.1"/>
    <property type="molecule type" value="Genomic_DNA"/>
</dbReference>
<keyword evidence="3" id="KW-1185">Reference proteome</keyword>
<evidence type="ECO:0000313" key="2">
    <source>
        <dbReference type="EMBL" id="MCS4534504.1"/>
    </source>
</evidence>
<protein>
    <recommendedName>
        <fullName evidence="4">PspA/IM30 family protein</fullName>
    </recommendedName>
</protein>
<evidence type="ECO:0000313" key="3">
    <source>
        <dbReference type="Proteomes" id="UP001166947"/>
    </source>
</evidence>
<dbReference type="Proteomes" id="UP001166947">
    <property type="component" value="Unassembled WGS sequence"/>
</dbReference>
<dbReference type="RefSeq" id="WP_259292265.1">
    <property type="nucleotide sequence ID" value="NZ_JANUXW010000010.1"/>
</dbReference>
<proteinExistence type="predicted"/>
<evidence type="ECO:0000256" key="1">
    <source>
        <dbReference type="SAM" id="Coils"/>
    </source>
</evidence>
<organism evidence="2 3">
    <name type="scientific">Neisseria montereyensis</name>
    <dbReference type="NCBI Taxonomy" id="2973938"/>
    <lineage>
        <taxon>Bacteria</taxon>
        <taxon>Pseudomonadati</taxon>
        <taxon>Pseudomonadota</taxon>
        <taxon>Betaproteobacteria</taxon>
        <taxon>Neisseriales</taxon>
        <taxon>Neisseriaceae</taxon>
        <taxon>Neisseria</taxon>
    </lineage>
</organism>
<reference evidence="2" key="1">
    <citation type="submission" date="2022-08" db="EMBL/GenBank/DDBJ databases">
        <authorList>
            <person name="Volokhov D.V."/>
            <person name="Furtak V.A."/>
            <person name="Zagorodnyaya T.A."/>
        </authorList>
    </citation>
    <scope>NUCLEOTIDE SEQUENCE</scope>
    <source>
        <strain evidence="2">CSL10203-ORH2</strain>
    </source>
</reference>
<sequence length="257" mass="29883">MGFLSGLVDTIGNAMGSVIDTVCDLVSEPMRIREHNRYEEAKDSDYRRQVDYLQAQADFEADQVNLSIKKEAEIKRINAEIEEWRKDKLLERLKLTTEAIMHYQEELTKLNTQSIHAIGMMQIDLKSKAQDMVYQKVQRYRKLQDDALNQTMLEFEKIEKQFSNNMTAQEILYKAADRKLGNIIDTASAFLNELNSDIINLNQSIYNLTNKSQVFIENHLKSIYLEQIDLDCNNIDHESLNKVDVLQLQNLDNKNKS</sequence>
<feature type="coiled-coil region" evidence="1">
    <location>
        <begin position="67"/>
        <end position="113"/>
    </location>
</feature>
<keyword evidence="1" id="KW-0175">Coiled coil</keyword>
<evidence type="ECO:0008006" key="4">
    <source>
        <dbReference type="Google" id="ProtNLM"/>
    </source>
</evidence>